<dbReference type="RefSeq" id="WP_271632030.1">
    <property type="nucleotide sequence ID" value="NZ_CP094970.1"/>
</dbReference>
<accession>A0AA46TEK4</accession>
<name>A0AA46TEK4_9ACTN</name>
<proteinExistence type="predicted"/>
<dbReference type="Proteomes" id="UP001164390">
    <property type="component" value="Chromosome"/>
</dbReference>
<dbReference type="EMBL" id="CP094970">
    <property type="protein sequence ID" value="UYM03424.1"/>
    <property type="molecule type" value="Genomic_DNA"/>
</dbReference>
<keyword evidence="2" id="KW-1185">Reference proteome</keyword>
<reference evidence="1" key="1">
    <citation type="submission" date="2022-01" db="EMBL/GenBank/DDBJ databases">
        <title>Nocardioidaceae gen. sp. A5X3R13.</title>
        <authorList>
            <person name="Lopez Marin M.A."/>
            <person name="Uhlik O."/>
        </authorList>
    </citation>
    <scope>NUCLEOTIDE SEQUENCE</scope>
    <source>
        <strain evidence="1">A5X3R13</strain>
    </source>
</reference>
<gene>
    <name evidence="1" type="ORF">L0C25_12740</name>
</gene>
<dbReference type="KEGG" id="sgrg:L0C25_12740"/>
<organism evidence="1 2">
    <name type="scientific">Solicola gregarius</name>
    <dbReference type="NCBI Taxonomy" id="2908642"/>
    <lineage>
        <taxon>Bacteria</taxon>
        <taxon>Bacillati</taxon>
        <taxon>Actinomycetota</taxon>
        <taxon>Actinomycetes</taxon>
        <taxon>Propionibacteriales</taxon>
        <taxon>Nocardioidaceae</taxon>
        <taxon>Solicola</taxon>
    </lineage>
</organism>
<evidence type="ECO:0000313" key="1">
    <source>
        <dbReference type="EMBL" id="UYM03424.1"/>
    </source>
</evidence>
<evidence type="ECO:0000313" key="2">
    <source>
        <dbReference type="Proteomes" id="UP001164390"/>
    </source>
</evidence>
<sequence length="117" mass="13571">MTGPDGRPIGLFTKKFGKSLLRSTWLLEQPGQRSVSITERSGGMALFRRIWDFIPWIGDSPFPWKYHFEFQRDSEHVGSFEKKTRFRDHYVISLDDDSLDRILVLAQAIALDALQAR</sequence>
<dbReference type="AlphaFoldDB" id="A0AA46TEK4"/>
<protein>
    <submittedName>
        <fullName evidence="1">Uncharacterized protein</fullName>
    </submittedName>
</protein>